<sequence>MNKTENIDDRHRNHCAFEFFFIKCIEQLADDFYAIEFITMNGGIDHQNGAGRCAMENFDGDRKRGVGIQFGGFEFDNSPRRGGNGFPQK</sequence>
<evidence type="ECO:0000313" key="1">
    <source>
        <dbReference type="EMBL" id="CRZ94801.1"/>
    </source>
</evidence>
<evidence type="ECO:0000313" key="2">
    <source>
        <dbReference type="Proteomes" id="UP000044806"/>
    </source>
</evidence>
<organism evidence="1 2">
    <name type="scientific">Vibrio cholerae</name>
    <dbReference type="NCBI Taxonomy" id="666"/>
    <lineage>
        <taxon>Bacteria</taxon>
        <taxon>Pseudomonadati</taxon>
        <taxon>Pseudomonadota</taxon>
        <taxon>Gammaproteobacteria</taxon>
        <taxon>Vibrionales</taxon>
        <taxon>Vibrionaceae</taxon>
        <taxon>Vibrio</taxon>
    </lineage>
</organism>
<dbReference type="EMBL" id="CWOW01000002">
    <property type="protein sequence ID" value="CRZ94801.1"/>
    <property type="molecule type" value="Genomic_DNA"/>
</dbReference>
<accession>A0A655XA42</accession>
<proteinExistence type="predicted"/>
<dbReference type="Proteomes" id="UP000044806">
    <property type="component" value="Unassembled WGS sequence"/>
</dbReference>
<dbReference type="AlphaFoldDB" id="A0A655XA42"/>
<protein>
    <submittedName>
        <fullName evidence="1">Uncharacterized protein</fullName>
    </submittedName>
</protein>
<reference evidence="1 2" key="1">
    <citation type="submission" date="2015-07" db="EMBL/GenBank/DDBJ databases">
        <authorList>
            <consortium name="Pathogen Informatics"/>
        </authorList>
    </citation>
    <scope>NUCLEOTIDE SEQUENCE [LARGE SCALE GENOMIC DNA]</scope>
    <source>
        <strain evidence="1 2">A51</strain>
    </source>
</reference>
<gene>
    <name evidence="1" type="ORF">ERS013165_00607</name>
</gene>
<name>A0A655XA42_VIBCL</name>